<dbReference type="Proteomes" id="UP000193781">
    <property type="component" value="Unassembled WGS sequence"/>
</dbReference>
<sequence>MLLGVVAVCGLLRSVSPGPHSPQPLLTSLGSELTVGVDQPYVDNGPSKACRTGFADAVLPQSPATAIAALGVVAAVVAAAGWLAPRAAPAGRDPPRGPATFLTGQDLLTRFCLARR</sequence>
<evidence type="ECO:0000313" key="2">
    <source>
        <dbReference type="EMBL" id="ORW34426.1"/>
    </source>
</evidence>
<evidence type="ECO:0000313" key="3">
    <source>
        <dbReference type="Proteomes" id="UP000193781"/>
    </source>
</evidence>
<keyword evidence="3" id="KW-1185">Reference proteome</keyword>
<name>A0A1X2A0G0_9MYCO</name>
<comment type="caution">
    <text evidence="2">The sequence shown here is derived from an EMBL/GenBank/DDBJ whole genome shotgun (WGS) entry which is preliminary data.</text>
</comment>
<keyword evidence="1" id="KW-0812">Transmembrane</keyword>
<organism evidence="2 3">
    <name type="scientific">Mycobacterium nebraskense</name>
    <dbReference type="NCBI Taxonomy" id="244292"/>
    <lineage>
        <taxon>Bacteria</taxon>
        <taxon>Bacillati</taxon>
        <taxon>Actinomycetota</taxon>
        <taxon>Actinomycetes</taxon>
        <taxon>Mycobacteriales</taxon>
        <taxon>Mycobacteriaceae</taxon>
        <taxon>Mycobacterium</taxon>
    </lineage>
</organism>
<feature type="transmembrane region" description="Helical" evidence="1">
    <location>
        <begin position="64"/>
        <end position="84"/>
    </location>
</feature>
<dbReference type="AlphaFoldDB" id="A0A1X2A0G0"/>
<dbReference type="InterPro" id="IPR058714">
    <property type="entry name" value="LpqS"/>
</dbReference>
<keyword evidence="1" id="KW-0472">Membrane</keyword>
<reference evidence="2 3" key="1">
    <citation type="submission" date="2016-01" db="EMBL/GenBank/DDBJ databases">
        <title>The new phylogeny of the genus Mycobacterium.</title>
        <authorList>
            <person name="Tarcisio F."/>
            <person name="Conor M."/>
            <person name="Antonella G."/>
            <person name="Elisabetta G."/>
            <person name="Giulia F.S."/>
            <person name="Sara T."/>
            <person name="Anna F."/>
            <person name="Clotilde B."/>
            <person name="Roberto B."/>
            <person name="Veronica D.S."/>
            <person name="Fabio R."/>
            <person name="Monica P."/>
            <person name="Olivier J."/>
            <person name="Enrico T."/>
            <person name="Nicola S."/>
        </authorList>
    </citation>
    <scope>NUCLEOTIDE SEQUENCE [LARGE SCALE GENOMIC DNA]</scope>
    <source>
        <strain evidence="2 3">DSM 44803</strain>
    </source>
</reference>
<evidence type="ECO:0008006" key="4">
    <source>
        <dbReference type="Google" id="ProtNLM"/>
    </source>
</evidence>
<evidence type="ECO:0000256" key="1">
    <source>
        <dbReference type="SAM" id="Phobius"/>
    </source>
</evidence>
<protein>
    <recommendedName>
        <fullName evidence="4">Lipoprotein LpqS</fullName>
    </recommendedName>
</protein>
<dbReference type="Pfam" id="PF26327">
    <property type="entry name" value="LpqS"/>
    <property type="match status" value="1"/>
</dbReference>
<proteinExistence type="predicted"/>
<accession>A0A1X2A0G0</accession>
<keyword evidence="1" id="KW-1133">Transmembrane helix</keyword>
<gene>
    <name evidence="2" type="ORF">AWC17_24190</name>
</gene>
<dbReference type="EMBL" id="LQPH01000020">
    <property type="protein sequence ID" value="ORW34426.1"/>
    <property type="molecule type" value="Genomic_DNA"/>
</dbReference>